<evidence type="ECO:0000313" key="3">
    <source>
        <dbReference type="Proteomes" id="UP001153269"/>
    </source>
</evidence>
<protein>
    <submittedName>
        <fullName evidence="2">Uncharacterized protein</fullName>
    </submittedName>
</protein>
<keyword evidence="3" id="KW-1185">Reference proteome</keyword>
<sequence>MVFLLGTSGNGVGGQESCCPVPPVVSGTNPEQKRETPPHPHPLNSCLALPERTRFPTIVGAGAAAGPELGVGSTGGGWCAAACESCSRRHRQRGQKEAATDANLSEKRIHPHGDSHESSRVRSCLENAGTCEALLSAGNCSGPRSLWSERKKMSSSDSVEPLTGAGTPRD</sequence>
<reference evidence="2" key="1">
    <citation type="submission" date="2020-03" db="EMBL/GenBank/DDBJ databases">
        <authorList>
            <person name="Weist P."/>
        </authorList>
    </citation>
    <scope>NUCLEOTIDE SEQUENCE</scope>
</reference>
<feature type="region of interest" description="Disordered" evidence="1">
    <location>
        <begin position="90"/>
        <end position="122"/>
    </location>
</feature>
<name>A0A9N7U2V0_PLEPL</name>
<accession>A0A9N7U2V0</accession>
<evidence type="ECO:0000256" key="1">
    <source>
        <dbReference type="SAM" id="MobiDB-lite"/>
    </source>
</evidence>
<dbReference type="Proteomes" id="UP001153269">
    <property type="component" value="Unassembled WGS sequence"/>
</dbReference>
<organism evidence="2 3">
    <name type="scientific">Pleuronectes platessa</name>
    <name type="common">European plaice</name>
    <dbReference type="NCBI Taxonomy" id="8262"/>
    <lineage>
        <taxon>Eukaryota</taxon>
        <taxon>Metazoa</taxon>
        <taxon>Chordata</taxon>
        <taxon>Craniata</taxon>
        <taxon>Vertebrata</taxon>
        <taxon>Euteleostomi</taxon>
        <taxon>Actinopterygii</taxon>
        <taxon>Neopterygii</taxon>
        <taxon>Teleostei</taxon>
        <taxon>Neoteleostei</taxon>
        <taxon>Acanthomorphata</taxon>
        <taxon>Carangaria</taxon>
        <taxon>Pleuronectiformes</taxon>
        <taxon>Pleuronectoidei</taxon>
        <taxon>Pleuronectidae</taxon>
        <taxon>Pleuronectes</taxon>
    </lineage>
</organism>
<feature type="region of interest" description="Disordered" evidence="1">
    <location>
        <begin position="136"/>
        <end position="170"/>
    </location>
</feature>
<comment type="caution">
    <text evidence="2">The sequence shown here is derived from an EMBL/GenBank/DDBJ whole genome shotgun (WGS) entry which is preliminary data.</text>
</comment>
<evidence type="ECO:0000313" key="2">
    <source>
        <dbReference type="EMBL" id="CAB1423102.1"/>
    </source>
</evidence>
<proteinExistence type="predicted"/>
<dbReference type="EMBL" id="CADEAL010000635">
    <property type="protein sequence ID" value="CAB1423102.1"/>
    <property type="molecule type" value="Genomic_DNA"/>
</dbReference>
<gene>
    <name evidence="2" type="ORF">PLEPLA_LOCUS11020</name>
</gene>
<feature type="compositionally biased region" description="Basic and acidic residues" evidence="1">
    <location>
        <begin position="94"/>
        <end position="120"/>
    </location>
</feature>
<feature type="region of interest" description="Disordered" evidence="1">
    <location>
        <begin position="22"/>
        <end position="42"/>
    </location>
</feature>
<dbReference type="AlphaFoldDB" id="A0A9N7U2V0"/>